<evidence type="ECO:0000256" key="3">
    <source>
        <dbReference type="ARBA" id="ARBA00022448"/>
    </source>
</evidence>
<comment type="caution">
    <text evidence="12">The sequence shown here is derived from an EMBL/GenBank/DDBJ whole genome shotgun (WGS) entry which is preliminary data.</text>
</comment>
<gene>
    <name evidence="12" type="ORF">Salmuc_04764</name>
</gene>
<dbReference type="GO" id="GO:0015774">
    <property type="term" value="P:polysaccharide transport"/>
    <property type="evidence" value="ECO:0007669"/>
    <property type="project" value="UniProtKB-KW"/>
</dbReference>
<protein>
    <submittedName>
        <fullName evidence="12">Putative cell surface polysaccharide export ABC-2 transporter permease protein</fullName>
    </submittedName>
</protein>
<feature type="transmembrane region" description="Helical" evidence="10">
    <location>
        <begin position="245"/>
        <end position="266"/>
    </location>
</feature>
<reference evidence="13" key="1">
    <citation type="journal article" date="2014" name="Stand. Genomic Sci.">
        <title>Genome sequence of the exopolysaccharide-producing Salipiger mucosus type strain (DSM 16094(T)), a moderately halophilic member of the Roseobacter clade.</title>
        <authorList>
            <person name="Riedel T."/>
            <person name="Spring S."/>
            <person name="Fiebig A."/>
            <person name="Petersen J."/>
            <person name="Kyrpides N.C."/>
            <person name="Goker M."/>
            <person name="Klenk H.P."/>
        </authorList>
    </citation>
    <scope>NUCLEOTIDE SEQUENCE [LARGE SCALE GENOMIC DNA]</scope>
    <source>
        <strain evidence="13">DSM 16094</strain>
    </source>
</reference>
<keyword evidence="7 10" id="KW-1133">Transmembrane helix</keyword>
<keyword evidence="13" id="KW-1185">Reference proteome</keyword>
<feature type="domain" description="ABC-2 type transporter transmembrane" evidence="11">
    <location>
        <begin position="27"/>
        <end position="231"/>
    </location>
</feature>
<comment type="subcellular location">
    <subcellularLocation>
        <location evidence="1">Cell membrane</location>
        <topology evidence="1">Multi-pass membrane protein</topology>
    </subcellularLocation>
</comment>
<feature type="transmembrane region" description="Helical" evidence="10">
    <location>
        <begin position="78"/>
        <end position="95"/>
    </location>
</feature>
<organism evidence="12 13">
    <name type="scientific">Salipiger mucosus DSM 16094</name>
    <dbReference type="NCBI Taxonomy" id="1123237"/>
    <lineage>
        <taxon>Bacteria</taxon>
        <taxon>Pseudomonadati</taxon>
        <taxon>Pseudomonadota</taxon>
        <taxon>Alphaproteobacteria</taxon>
        <taxon>Rhodobacterales</taxon>
        <taxon>Roseobacteraceae</taxon>
        <taxon>Salipiger</taxon>
    </lineage>
</organism>
<keyword evidence="6 10" id="KW-0812">Transmembrane</keyword>
<dbReference type="PRINTS" id="PR00164">
    <property type="entry name" value="ABC2TRNSPORT"/>
</dbReference>
<dbReference type="Pfam" id="PF01061">
    <property type="entry name" value="ABC2_membrane"/>
    <property type="match status" value="1"/>
</dbReference>
<feature type="transmembrane region" description="Helical" evidence="10">
    <location>
        <begin position="116"/>
        <end position="142"/>
    </location>
</feature>
<sequence>MAQSDPSAPKLRRVQEALPRFASMRTIMALILREMATSYGRSPGGYLWAILEPAAGVAAMVVIFSLGFRSPPLGDNFAIYYASGLLPFLMFVNTSSKTQQAINYSRQLLAYPRVTFVDALLARFALTVLTQAAVGVIIFTFIKVTMDTRTILDLGALLNAYGMAAATGFGVGVMNCLLVSRHAIWSTVWSVITRPLMLLSGVIFLHDRIPDPYRTWLEWNPLVHAVGEARRAFYYSYRGTYIDPVFTYGLALICATVGLLFLHSYYRDLLER</sequence>
<name>S9Q5U4_9RHOB</name>
<evidence type="ECO:0000259" key="11">
    <source>
        <dbReference type="Pfam" id="PF01061"/>
    </source>
</evidence>
<dbReference type="AlphaFoldDB" id="S9Q5U4"/>
<evidence type="ECO:0000256" key="6">
    <source>
        <dbReference type="ARBA" id="ARBA00022692"/>
    </source>
</evidence>
<keyword evidence="4" id="KW-1003">Cell membrane</keyword>
<evidence type="ECO:0000256" key="5">
    <source>
        <dbReference type="ARBA" id="ARBA00022597"/>
    </source>
</evidence>
<proteinExistence type="inferred from homology"/>
<evidence type="ECO:0000313" key="13">
    <source>
        <dbReference type="Proteomes" id="UP000015347"/>
    </source>
</evidence>
<dbReference type="Proteomes" id="UP000015347">
    <property type="component" value="Unassembled WGS sequence"/>
</dbReference>
<feature type="transmembrane region" description="Helical" evidence="10">
    <location>
        <begin position="184"/>
        <end position="205"/>
    </location>
</feature>
<dbReference type="PANTHER" id="PTHR30413:SF10">
    <property type="entry name" value="CAPSULE POLYSACCHARIDE EXPORT INNER-MEMBRANE PROTEIN CTRC"/>
    <property type="match status" value="1"/>
</dbReference>
<dbReference type="eggNOG" id="COG1682">
    <property type="taxonomic scope" value="Bacteria"/>
</dbReference>
<comment type="similarity">
    <text evidence="2">Belongs to the ABC-2 integral membrane protein family.</text>
</comment>
<keyword evidence="9 10" id="KW-0472">Membrane</keyword>
<dbReference type="PANTHER" id="PTHR30413">
    <property type="entry name" value="INNER MEMBRANE TRANSPORT PERMEASE"/>
    <property type="match status" value="1"/>
</dbReference>
<dbReference type="GO" id="GO:0043190">
    <property type="term" value="C:ATP-binding cassette (ABC) transporter complex"/>
    <property type="evidence" value="ECO:0007669"/>
    <property type="project" value="InterPro"/>
</dbReference>
<evidence type="ECO:0000256" key="2">
    <source>
        <dbReference type="ARBA" id="ARBA00007783"/>
    </source>
</evidence>
<evidence type="ECO:0000256" key="10">
    <source>
        <dbReference type="SAM" id="Phobius"/>
    </source>
</evidence>
<dbReference type="HOGENOM" id="CLU_060703_5_0_5"/>
<dbReference type="InterPro" id="IPR013525">
    <property type="entry name" value="ABC2_TM"/>
</dbReference>
<evidence type="ECO:0000256" key="8">
    <source>
        <dbReference type="ARBA" id="ARBA00023047"/>
    </source>
</evidence>
<evidence type="ECO:0000256" key="1">
    <source>
        <dbReference type="ARBA" id="ARBA00004651"/>
    </source>
</evidence>
<dbReference type="InterPro" id="IPR000412">
    <property type="entry name" value="ABC_2_transport"/>
</dbReference>
<feature type="transmembrane region" description="Helical" evidence="10">
    <location>
        <begin position="154"/>
        <end position="177"/>
    </location>
</feature>
<keyword evidence="8" id="KW-0625">Polysaccharide transport</keyword>
<evidence type="ECO:0000313" key="12">
    <source>
        <dbReference type="EMBL" id="EPX75422.1"/>
    </source>
</evidence>
<dbReference type="GO" id="GO:0015920">
    <property type="term" value="P:lipopolysaccharide transport"/>
    <property type="evidence" value="ECO:0007669"/>
    <property type="project" value="TreeGrafter"/>
</dbReference>
<accession>S9Q5U4</accession>
<evidence type="ECO:0000256" key="7">
    <source>
        <dbReference type="ARBA" id="ARBA00022989"/>
    </source>
</evidence>
<keyword evidence="5" id="KW-0762">Sugar transport</keyword>
<dbReference type="GO" id="GO:0140359">
    <property type="term" value="F:ABC-type transporter activity"/>
    <property type="evidence" value="ECO:0007669"/>
    <property type="project" value="InterPro"/>
</dbReference>
<evidence type="ECO:0000256" key="4">
    <source>
        <dbReference type="ARBA" id="ARBA00022475"/>
    </source>
</evidence>
<dbReference type="RefSeq" id="WP_020040574.1">
    <property type="nucleotide sequence ID" value="NZ_KE557300.1"/>
</dbReference>
<keyword evidence="3" id="KW-0813">Transport</keyword>
<dbReference type="EMBL" id="APVH01000082">
    <property type="protein sequence ID" value="EPX75422.1"/>
    <property type="molecule type" value="Genomic_DNA"/>
</dbReference>
<evidence type="ECO:0000256" key="9">
    <source>
        <dbReference type="ARBA" id="ARBA00023136"/>
    </source>
</evidence>
<feature type="transmembrane region" description="Helical" evidence="10">
    <location>
        <begin position="45"/>
        <end position="66"/>
    </location>
</feature>
<dbReference type="STRING" id="1123237.Salmuc_04764"/>